<dbReference type="EMBL" id="CP104067">
    <property type="protein sequence ID" value="WAH41909.1"/>
    <property type="molecule type" value="Genomic_DNA"/>
</dbReference>
<evidence type="ECO:0000313" key="4">
    <source>
        <dbReference type="Proteomes" id="UP001164761"/>
    </source>
</evidence>
<dbReference type="PRINTS" id="PR00721">
    <property type="entry name" value="STOMATIN"/>
</dbReference>
<dbReference type="PANTHER" id="PTHR10264">
    <property type="entry name" value="BAND 7 PROTEIN-RELATED"/>
    <property type="match status" value="1"/>
</dbReference>
<dbReference type="Pfam" id="PF01145">
    <property type="entry name" value="Band_7"/>
    <property type="match status" value="1"/>
</dbReference>
<sequence length="83" mass="9132">MVGVLLASAIHVADQWEKAVVLRLGKFQRLAGPGMFLVVPLVDTVPRWIDQRMFTTKFTAESTLTRDTVPVTVDATATQSPFS</sequence>
<organism evidence="3 4">
    <name type="scientific">Alicyclobacillus fastidiosus</name>
    <dbReference type="NCBI Taxonomy" id="392011"/>
    <lineage>
        <taxon>Bacteria</taxon>
        <taxon>Bacillati</taxon>
        <taxon>Bacillota</taxon>
        <taxon>Bacilli</taxon>
        <taxon>Bacillales</taxon>
        <taxon>Alicyclobacillaceae</taxon>
        <taxon>Alicyclobacillus</taxon>
    </lineage>
</organism>
<evidence type="ECO:0000259" key="2">
    <source>
        <dbReference type="Pfam" id="PF01145"/>
    </source>
</evidence>
<dbReference type="InterPro" id="IPR001107">
    <property type="entry name" value="Band_7"/>
</dbReference>
<protein>
    <submittedName>
        <fullName evidence="3">SPFH domain-containing protein</fullName>
    </submittedName>
</protein>
<dbReference type="SUPFAM" id="SSF117892">
    <property type="entry name" value="Band 7/SPFH domain"/>
    <property type="match status" value="1"/>
</dbReference>
<name>A0ABY6ZIG9_9BACL</name>
<evidence type="ECO:0000256" key="1">
    <source>
        <dbReference type="ARBA" id="ARBA00008164"/>
    </source>
</evidence>
<dbReference type="RefSeq" id="WP_268005808.1">
    <property type="nucleotide sequence ID" value="NZ_BSUT01000001.1"/>
</dbReference>
<keyword evidence="4" id="KW-1185">Reference proteome</keyword>
<evidence type="ECO:0000313" key="3">
    <source>
        <dbReference type="EMBL" id="WAH41909.1"/>
    </source>
</evidence>
<reference evidence="3" key="1">
    <citation type="submission" date="2022-08" db="EMBL/GenBank/DDBJ databases">
        <title>Alicyclobacillus fastidiosus DSM 17978, complete genome.</title>
        <authorList>
            <person name="Wang Q."/>
            <person name="Cai R."/>
            <person name="Wang Z."/>
        </authorList>
    </citation>
    <scope>NUCLEOTIDE SEQUENCE</scope>
    <source>
        <strain evidence="3">DSM 17978</strain>
    </source>
</reference>
<dbReference type="Proteomes" id="UP001164761">
    <property type="component" value="Chromosome"/>
</dbReference>
<dbReference type="InterPro" id="IPR001972">
    <property type="entry name" value="Stomatin_HflK_fam"/>
</dbReference>
<dbReference type="PANTHER" id="PTHR10264:SF19">
    <property type="entry name" value="AT06885P-RELATED"/>
    <property type="match status" value="1"/>
</dbReference>
<accession>A0ABY6ZIG9</accession>
<dbReference type="InterPro" id="IPR036013">
    <property type="entry name" value="Band_7/SPFH_dom_sf"/>
</dbReference>
<feature type="domain" description="Band 7" evidence="2">
    <location>
        <begin position="12"/>
        <end position="78"/>
    </location>
</feature>
<proteinExistence type="inferred from homology"/>
<gene>
    <name evidence="3" type="ORF">NZD89_27540</name>
</gene>
<comment type="similarity">
    <text evidence="1">Belongs to the band 7/mec-2 family.</text>
</comment>
<dbReference type="InterPro" id="IPR043202">
    <property type="entry name" value="Band-7_stomatin-like"/>
</dbReference>